<reference evidence="4 5" key="1">
    <citation type="submission" date="2018-02" db="EMBL/GenBank/DDBJ databases">
        <title>Genomic Encyclopedia of Archaeal and Bacterial Type Strains, Phase II (KMG-II): from individual species to whole genera.</title>
        <authorList>
            <person name="Goeker M."/>
        </authorList>
    </citation>
    <scope>NUCLEOTIDE SEQUENCE [LARGE SCALE GENOMIC DNA]</scope>
    <source>
        <strain evidence="4 5">DSM 3808</strain>
    </source>
</reference>
<feature type="chain" id="PRO_5015503211" evidence="3">
    <location>
        <begin position="27"/>
        <end position="309"/>
    </location>
</feature>
<dbReference type="AlphaFoldDB" id="A0A2S6HY97"/>
<gene>
    <name evidence="4" type="ORF">BXY41_101212</name>
</gene>
<feature type="repeat" description="Cell wall-binding" evidence="2">
    <location>
        <begin position="270"/>
        <end position="289"/>
    </location>
</feature>
<evidence type="ECO:0000313" key="5">
    <source>
        <dbReference type="Proteomes" id="UP000237749"/>
    </source>
</evidence>
<dbReference type="PROSITE" id="PS51170">
    <property type="entry name" value="CW"/>
    <property type="match status" value="1"/>
</dbReference>
<evidence type="ECO:0000256" key="1">
    <source>
        <dbReference type="ARBA" id="ARBA00022737"/>
    </source>
</evidence>
<feature type="signal peptide" evidence="3">
    <location>
        <begin position="1"/>
        <end position="26"/>
    </location>
</feature>
<evidence type="ECO:0000313" key="4">
    <source>
        <dbReference type="EMBL" id="PPK83149.1"/>
    </source>
</evidence>
<name>A0A2S6HY97_9FIRM</name>
<dbReference type="Gene3D" id="2.10.270.20">
    <property type="match status" value="1"/>
</dbReference>
<dbReference type="InterPro" id="IPR018337">
    <property type="entry name" value="Cell_wall/Cho-bd_repeat"/>
</dbReference>
<dbReference type="EMBL" id="PTJA01000001">
    <property type="protein sequence ID" value="PPK83149.1"/>
    <property type="molecule type" value="Genomic_DNA"/>
</dbReference>
<sequence>MFCGSKTLITLGTAFFIMAVPFTSMAASSTINDVSIDIVSAGGTADGGGNLDVVVTTDSDMYHLEKAYDIDEPDGDFKEIDRPTLVVLIKADGNYTFSSRAVKNIKINGAKGTVIGGLMNETNIKVYIVFDALYDNGSNHSLNVIDLNVNELKWDKTTGLVRWGAVSEADNYQLRLYRGSGLISSFITKDPNYDLSAYITKEGKYSYQVRAVTDSSLKGTWCKSDVFQVTSEDASRISFGKSKKGLEGPGSRWQFKNDKWYFMNESGTMVTGWINWKSKWYYCGNDGAMYTNTTTPDGYKVGSDGAWVE</sequence>
<keyword evidence="5" id="KW-1185">Reference proteome</keyword>
<dbReference type="InterPro" id="IPR013783">
    <property type="entry name" value="Ig-like_fold"/>
</dbReference>
<dbReference type="Proteomes" id="UP000237749">
    <property type="component" value="Unassembled WGS sequence"/>
</dbReference>
<accession>A0A2S6HY97</accession>
<comment type="caution">
    <text evidence="4">The sequence shown here is derived from an EMBL/GenBank/DDBJ whole genome shotgun (WGS) entry which is preliminary data.</text>
</comment>
<protein>
    <submittedName>
        <fullName evidence="4">Putative cell wall binding repeat protein</fullName>
    </submittedName>
</protein>
<organism evidence="4 5">
    <name type="scientific">Lacrimispora xylanisolvens</name>
    <dbReference type="NCBI Taxonomy" id="384636"/>
    <lineage>
        <taxon>Bacteria</taxon>
        <taxon>Bacillati</taxon>
        <taxon>Bacillota</taxon>
        <taxon>Clostridia</taxon>
        <taxon>Lachnospirales</taxon>
        <taxon>Lachnospiraceae</taxon>
        <taxon>Lacrimispora</taxon>
    </lineage>
</organism>
<keyword evidence="3" id="KW-0732">Signal</keyword>
<evidence type="ECO:0000256" key="2">
    <source>
        <dbReference type="PROSITE-ProRule" id="PRU00591"/>
    </source>
</evidence>
<dbReference type="Pfam" id="PF01473">
    <property type="entry name" value="Choline_bind_1"/>
    <property type="match status" value="1"/>
</dbReference>
<dbReference type="Gene3D" id="2.60.40.10">
    <property type="entry name" value="Immunoglobulins"/>
    <property type="match status" value="1"/>
</dbReference>
<dbReference type="SUPFAM" id="SSF69360">
    <property type="entry name" value="Cell wall binding repeat"/>
    <property type="match status" value="1"/>
</dbReference>
<keyword evidence="1" id="KW-0677">Repeat</keyword>
<dbReference type="Pfam" id="PF19085">
    <property type="entry name" value="Choline_bind_2"/>
    <property type="match status" value="1"/>
</dbReference>
<dbReference type="RefSeq" id="WP_170072125.1">
    <property type="nucleotide sequence ID" value="NZ_PTJA01000001.1"/>
</dbReference>
<evidence type="ECO:0000256" key="3">
    <source>
        <dbReference type="SAM" id="SignalP"/>
    </source>
</evidence>
<proteinExistence type="predicted"/>